<dbReference type="InParanoid" id="A0A1Y2FW31"/>
<organism evidence="1 2">
    <name type="scientific">Leucosporidium creatinivorum</name>
    <dbReference type="NCBI Taxonomy" id="106004"/>
    <lineage>
        <taxon>Eukaryota</taxon>
        <taxon>Fungi</taxon>
        <taxon>Dikarya</taxon>
        <taxon>Basidiomycota</taxon>
        <taxon>Pucciniomycotina</taxon>
        <taxon>Microbotryomycetes</taxon>
        <taxon>Leucosporidiales</taxon>
        <taxon>Leucosporidium</taxon>
    </lineage>
</organism>
<gene>
    <name evidence="1" type="ORF">BCR35DRAFT_330057</name>
</gene>
<dbReference type="InterPro" id="IPR032675">
    <property type="entry name" value="LRR_dom_sf"/>
</dbReference>
<dbReference type="Proteomes" id="UP000193467">
    <property type="component" value="Unassembled WGS sequence"/>
</dbReference>
<evidence type="ECO:0008006" key="3">
    <source>
        <dbReference type="Google" id="ProtNLM"/>
    </source>
</evidence>
<dbReference type="AlphaFoldDB" id="A0A1Y2FW31"/>
<evidence type="ECO:0000313" key="1">
    <source>
        <dbReference type="EMBL" id="ORY88181.1"/>
    </source>
</evidence>
<keyword evidence="2" id="KW-1185">Reference proteome</keyword>
<evidence type="ECO:0000313" key="2">
    <source>
        <dbReference type="Proteomes" id="UP000193467"/>
    </source>
</evidence>
<protein>
    <recommendedName>
        <fullName evidence="3">F-box domain-containing protein</fullName>
    </recommendedName>
</protein>
<comment type="caution">
    <text evidence="1">The sequence shown here is derived from an EMBL/GenBank/DDBJ whole genome shotgun (WGS) entry which is preliminary data.</text>
</comment>
<dbReference type="Gene3D" id="3.80.10.10">
    <property type="entry name" value="Ribonuclease Inhibitor"/>
    <property type="match status" value="1"/>
</dbReference>
<accession>A0A1Y2FW31</accession>
<dbReference type="OrthoDB" id="2519410at2759"/>
<dbReference type="EMBL" id="MCGR01000011">
    <property type="protein sequence ID" value="ORY88181.1"/>
    <property type="molecule type" value="Genomic_DNA"/>
</dbReference>
<proteinExistence type="predicted"/>
<sequence>MVVPPLPVEIVEHIIKQSLPPLRFETFKERYELLRTYSLVDSRWRVLAQKELGRHLVVTNEGWERLKEAIHDSKSFGRQAQSVWATARYLFPGEKPKILALVKEVLDRSELPHLTLSWTNLNGDMELFEQGRSLRSCTLHYSDLTFHQTAPTIRHLKSLYLVDPYFYDGDGEWLSFLNPTSFPSLCRLQLLRTNRMGSFNEHRSDPRNPSGITHSILALAPRLEALAICEAHQPSIANSLSAQEWPLFSELQHLTLNTIGDPEKETSWLQTLEHLPPNLESLTILILNPAELEVRYHDIEAALRGWEDERWRLYIRILDQKVDEGEDEVEDEEAEARTSLIRTATERGVKVEIGSSKATNDDWETFFDDYSALE</sequence>
<reference evidence="1 2" key="1">
    <citation type="submission" date="2016-07" db="EMBL/GenBank/DDBJ databases">
        <title>Pervasive Adenine N6-methylation of Active Genes in Fungi.</title>
        <authorList>
            <consortium name="DOE Joint Genome Institute"/>
            <person name="Mondo S.J."/>
            <person name="Dannebaum R.O."/>
            <person name="Kuo R.C."/>
            <person name="Labutti K."/>
            <person name="Haridas S."/>
            <person name="Kuo A."/>
            <person name="Salamov A."/>
            <person name="Ahrendt S.R."/>
            <person name="Lipzen A."/>
            <person name="Sullivan W."/>
            <person name="Andreopoulos W.B."/>
            <person name="Clum A."/>
            <person name="Lindquist E."/>
            <person name="Daum C."/>
            <person name="Ramamoorthy G.K."/>
            <person name="Gryganskyi A."/>
            <person name="Culley D."/>
            <person name="Magnuson J.K."/>
            <person name="James T.Y."/>
            <person name="O'Malley M.A."/>
            <person name="Stajich J.E."/>
            <person name="Spatafora J.W."/>
            <person name="Visel A."/>
            <person name="Grigoriev I.V."/>
        </authorList>
    </citation>
    <scope>NUCLEOTIDE SEQUENCE [LARGE SCALE GENOMIC DNA]</scope>
    <source>
        <strain evidence="1 2">62-1032</strain>
    </source>
</reference>
<name>A0A1Y2FW31_9BASI</name>